<dbReference type="NCBIfam" id="NF003589">
    <property type="entry name" value="PRK05254.1-2"/>
    <property type="match status" value="1"/>
</dbReference>
<dbReference type="GO" id="GO:0004844">
    <property type="term" value="F:uracil DNA N-glycosylase activity"/>
    <property type="evidence" value="ECO:0007669"/>
    <property type="project" value="UniProtKB-UniRule"/>
</dbReference>
<dbReference type="NCBIfam" id="NF003588">
    <property type="entry name" value="PRK05254.1-1"/>
    <property type="match status" value="1"/>
</dbReference>
<feature type="active site" description="Proton acceptor" evidence="9 10">
    <location>
        <position position="66"/>
    </location>
</feature>
<dbReference type="InterPro" id="IPR005122">
    <property type="entry name" value="Uracil-DNA_glycosylase-like"/>
</dbReference>
<accession>A0A916U2W9</accession>
<evidence type="ECO:0000256" key="1">
    <source>
        <dbReference type="ARBA" id="ARBA00001400"/>
    </source>
</evidence>
<dbReference type="AlphaFoldDB" id="A0A916U2W9"/>
<dbReference type="Pfam" id="PF03167">
    <property type="entry name" value="UDG"/>
    <property type="match status" value="1"/>
</dbReference>
<reference evidence="13" key="1">
    <citation type="journal article" date="2014" name="Int. J. Syst. Evol. Microbiol.">
        <title>Complete genome sequence of Corynebacterium casei LMG S-19264T (=DSM 44701T), isolated from a smear-ripened cheese.</title>
        <authorList>
            <consortium name="US DOE Joint Genome Institute (JGI-PGF)"/>
            <person name="Walter F."/>
            <person name="Albersmeier A."/>
            <person name="Kalinowski J."/>
            <person name="Ruckert C."/>
        </authorList>
    </citation>
    <scope>NUCLEOTIDE SEQUENCE</scope>
    <source>
        <strain evidence="13">CGMCC 1.15343</strain>
    </source>
</reference>
<evidence type="ECO:0000256" key="8">
    <source>
        <dbReference type="ARBA" id="ARBA00023204"/>
    </source>
</evidence>
<evidence type="ECO:0000256" key="2">
    <source>
        <dbReference type="ARBA" id="ARBA00002631"/>
    </source>
</evidence>
<dbReference type="SUPFAM" id="SSF52141">
    <property type="entry name" value="Uracil-DNA glycosylase-like"/>
    <property type="match status" value="1"/>
</dbReference>
<dbReference type="PROSITE" id="PS00130">
    <property type="entry name" value="U_DNA_GLYCOSYLASE"/>
    <property type="match status" value="1"/>
</dbReference>
<dbReference type="EC" id="3.2.2.27" evidence="4 9"/>
<evidence type="ECO:0000256" key="9">
    <source>
        <dbReference type="HAMAP-Rule" id="MF_00148"/>
    </source>
</evidence>
<dbReference type="SMART" id="SM00986">
    <property type="entry name" value="UDG"/>
    <property type="match status" value="1"/>
</dbReference>
<dbReference type="CDD" id="cd10027">
    <property type="entry name" value="UDG-F1-like"/>
    <property type="match status" value="1"/>
</dbReference>
<evidence type="ECO:0000256" key="7">
    <source>
        <dbReference type="ARBA" id="ARBA00022801"/>
    </source>
</evidence>
<keyword evidence="7 9" id="KW-0378">Hydrolase</keyword>
<comment type="catalytic activity">
    <reaction evidence="1 9 11">
        <text>Hydrolyzes single-stranded DNA or mismatched double-stranded DNA and polynucleotides, releasing free uracil.</text>
        <dbReference type="EC" id="3.2.2.27"/>
    </reaction>
</comment>
<comment type="function">
    <text evidence="2 9 11">Excises uracil residues from the DNA which can arise as a result of misincorporation of dUMP residues by DNA polymerase or due to deamination of cytosine.</text>
</comment>
<name>A0A916U2W9_9SPHI</name>
<keyword evidence="6 9" id="KW-0227">DNA damage</keyword>
<dbReference type="SMART" id="SM00987">
    <property type="entry name" value="UreE_C"/>
    <property type="match status" value="1"/>
</dbReference>
<evidence type="ECO:0000256" key="5">
    <source>
        <dbReference type="ARBA" id="ARBA00018429"/>
    </source>
</evidence>
<dbReference type="Gene3D" id="3.40.470.10">
    <property type="entry name" value="Uracil-DNA glycosylase-like domain"/>
    <property type="match status" value="1"/>
</dbReference>
<protein>
    <recommendedName>
        <fullName evidence="5 9">Uracil-DNA glycosylase</fullName>
        <shortName evidence="9">UDG</shortName>
        <ecNumber evidence="4 9">3.2.2.27</ecNumber>
    </recommendedName>
</protein>
<dbReference type="EMBL" id="BMIL01000003">
    <property type="protein sequence ID" value="GGC58619.1"/>
    <property type="molecule type" value="Genomic_DNA"/>
</dbReference>
<dbReference type="GO" id="GO:0005737">
    <property type="term" value="C:cytoplasm"/>
    <property type="evidence" value="ECO:0007669"/>
    <property type="project" value="UniProtKB-SubCell"/>
</dbReference>
<dbReference type="NCBIfam" id="NF003592">
    <property type="entry name" value="PRK05254.1-5"/>
    <property type="match status" value="1"/>
</dbReference>
<keyword evidence="9" id="KW-0963">Cytoplasm</keyword>
<evidence type="ECO:0000313" key="13">
    <source>
        <dbReference type="EMBL" id="GGC58619.1"/>
    </source>
</evidence>
<dbReference type="PANTHER" id="PTHR11264:SF0">
    <property type="entry name" value="URACIL-DNA GLYCOSYLASE"/>
    <property type="match status" value="1"/>
</dbReference>
<keyword evidence="14" id="KW-1185">Reference proteome</keyword>
<feature type="domain" description="Uracil-DNA glycosylase-like" evidence="12">
    <location>
        <begin position="51"/>
        <end position="212"/>
    </location>
</feature>
<dbReference type="PANTHER" id="PTHR11264">
    <property type="entry name" value="URACIL-DNA GLYCOSYLASE"/>
    <property type="match status" value="1"/>
</dbReference>
<dbReference type="NCBIfam" id="NF003591">
    <property type="entry name" value="PRK05254.1-4"/>
    <property type="match status" value="1"/>
</dbReference>
<dbReference type="GO" id="GO:0097510">
    <property type="term" value="P:base-excision repair, AP site formation via deaminated base removal"/>
    <property type="evidence" value="ECO:0007669"/>
    <property type="project" value="TreeGrafter"/>
</dbReference>
<evidence type="ECO:0000259" key="12">
    <source>
        <dbReference type="SMART" id="SM00986"/>
    </source>
</evidence>
<gene>
    <name evidence="9 13" type="primary">ung</name>
    <name evidence="13" type="ORF">GCM10011387_10310</name>
</gene>
<dbReference type="InterPro" id="IPR018085">
    <property type="entry name" value="Ura-DNA_Glyclase_AS"/>
</dbReference>
<reference evidence="13" key="2">
    <citation type="submission" date="2020-09" db="EMBL/GenBank/DDBJ databases">
        <authorList>
            <person name="Sun Q."/>
            <person name="Zhou Y."/>
        </authorList>
    </citation>
    <scope>NUCLEOTIDE SEQUENCE</scope>
    <source>
        <strain evidence="13">CGMCC 1.15343</strain>
    </source>
</reference>
<sequence length="225" mass="24990">MGTTFEPGWESVLAQELERPYMQALREFLKEEKARGEQVYPKSSDVFNAFRHTPLDKVKVVLLGQDPYHGPGQAHGLSFSVQKGVAVPPSLRNMYKELATDVPGFQIPAHGDLTSWADQGVLLLNATLTVRAHQAASHQGKGWETFTNHVITELSARKQGLVFLLWGKFAQNKAQLIDSGKHNLLKAAHPSPLSAHNGFFGCRHFSKTNEILLAEGQTAIDWQIR</sequence>
<dbReference type="InterPro" id="IPR002043">
    <property type="entry name" value="UDG_fam1"/>
</dbReference>
<dbReference type="FunFam" id="3.40.470.10:FF:000001">
    <property type="entry name" value="Uracil-DNA glycosylase"/>
    <property type="match status" value="1"/>
</dbReference>
<evidence type="ECO:0000256" key="4">
    <source>
        <dbReference type="ARBA" id="ARBA00012030"/>
    </source>
</evidence>
<comment type="similarity">
    <text evidence="3 9 11">Belongs to the uracil-DNA glycosylase (UDG) superfamily. UNG family.</text>
</comment>
<evidence type="ECO:0000313" key="14">
    <source>
        <dbReference type="Proteomes" id="UP000651668"/>
    </source>
</evidence>
<dbReference type="RefSeq" id="WP_188625787.1">
    <property type="nucleotide sequence ID" value="NZ_BMIL01000003.1"/>
</dbReference>
<proteinExistence type="inferred from homology"/>
<dbReference type="NCBIfam" id="TIGR00628">
    <property type="entry name" value="ung"/>
    <property type="match status" value="1"/>
</dbReference>
<evidence type="ECO:0000256" key="3">
    <source>
        <dbReference type="ARBA" id="ARBA00008184"/>
    </source>
</evidence>
<dbReference type="HAMAP" id="MF_00148">
    <property type="entry name" value="UDG"/>
    <property type="match status" value="1"/>
</dbReference>
<comment type="caution">
    <text evidence="13">The sequence shown here is derived from an EMBL/GenBank/DDBJ whole genome shotgun (WGS) entry which is preliminary data.</text>
</comment>
<evidence type="ECO:0000256" key="11">
    <source>
        <dbReference type="RuleBase" id="RU003780"/>
    </source>
</evidence>
<evidence type="ECO:0000256" key="10">
    <source>
        <dbReference type="PROSITE-ProRule" id="PRU10072"/>
    </source>
</evidence>
<dbReference type="Proteomes" id="UP000651668">
    <property type="component" value="Unassembled WGS sequence"/>
</dbReference>
<comment type="subcellular location">
    <subcellularLocation>
        <location evidence="9">Cytoplasm</location>
    </subcellularLocation>
</comment>
<dbReference type="InterPro" id="IPR036895">
    <property type="entry name" value="Uracil-DNA_glycosylase-like_sf"/>
</dbReference>
<organism evidence="13 14">
    <name type="scientific">Pedobacter quisquiliarum</name>
    <dbReference type="NCBI Taxonomy" id="1834438"/>
    <lineage>
        <taxon>Bacteria</taxon>
        <taxon>Pseudomonadati</taxon>
        <taxon>Bacteroidota</taxon>
        <taxon>Sphingobacteriia</taxon>
        <taxon>Sphingobacteriales</taxon>
        <taxon>Sphingobacteriaceae</taxon>
        <taxon>Pedobacter</taxon>
    </lineage>
</organism>
<keyword evidence="8 9" id="KW-0234">DNA repair</keyword>
<evidence type="ECO:0000256" key="6">
    <source>
        <dbReference type="ARBA" id="ARBA00022763"/>
    </source>
</evidence>